<evidence type="ECO:0000256" key="9">
    <source>
        <dbReference type="ARBA" id="ARBA00022840"/>
    </source>
</evidence>
<evidence type="ECO:0000256" key="20">
    <source>
        <dbReference type="SAM" id="Phobius"/>
    </source>
</evidence>
<dbReference type="InterPro" id="IPR011009">
    <property type="entry name" value="Kinase-like_dom_sf"/>
</dbReference>
<evidence type="ECO:0000256" key="1">
    <source>
        <dbReference type="ARBA" id="ARBA00004479"/>
    </source>
</evidence>
<dbReference type="InterPro" id="IPR000719">
    <property type="entry name" value="Prot_kinase_dom"/>
</dbReference>
<evidence type="ECO:0000259" key="22">
    <source>
        <dbReference type="PROSITE" id="PS50011"/>
    </source>
</evidence>
<evidence type="ECO:0000256" key="12">
    <source>
        <dbReference type="ARBA" id="ARBA00023157"/>
    </source>
</evidence>
<comment type="subcellular location">
    <subcellularLocation>
        <location evidence="1">Membrane</location>
        <topology evidence="1">Single-pass type I membrane protein</topology>
    </subcellularLocation>
</comment>
<keyword evidence="8 17" id="KW-0418">Kinase</keyword>
<keyword evidence="13" id="KW-0675">Receptor</keyword>
<dbReference type="Gene3D" id="1.10.510.10">
    <property type="entry name" value="Transferase(Phosphotransferase) domain 1"/>
    <property type="match status" value="1"/>
</dbReference>
<keyword evidence="3 18" id="KW-0245">EGF-like domain</keyword>
<dbReference type="CDD" id="cd00028">
    <property type="entry name" value="B_lectin"/>
    <property type="match status" value="1"/>
</dbReference>
<evidence type="ECO:0000256" key="18">
    <source>
        <dbReference type="PROSITE-ProRule" id="PRU00076"/>
    </source>
</evidence>
<proteinExistence type="inferred from homology"/>
<evidence type="ECO:0000256" key="2">
    <source>
        <dbReference type="ARBA" id="ARBA00022527"/>
    </source>
</evidence>
<dbReference type="Gene3D" id="3.30.200.20">
    <property type="entry name" value="Phosphorylase Kinase, domain 1"/>
    <property type="match status" value="1"/>
</dbReference>
<feature type="domain" description="Protein kinase" evidence="22">
    <location>
        <begin position="480"/>
        <end position="774"/>
    </location>
</feature>
<dbReference type="RefSeq" id="XP_022963411.1">
    <property type="nucleotide sequence ID" value="XM_023107643.1"/>
</dbReference>
<comment type="similarity">
    <text evidence="17">Belongs to the protein kinase superfamily. Ser/Thr protein kinase family.</text>
</comment>
<evidence type="ECO:0000256" key="6">
    <source>
        <dbReference type="ARBA" id="ARBA00022729"/>
    </source>
</evidence>
<dbReference type="PROSITE" id="PS00107">
    <property type="entry name" value="PROTEIN_KINASE_ATP"/>
    <property type="match status" value="1"/>
</dbReference>
<dbReference type="PROSITE" id="PS50026">
    <property type="entry name" value="EGF_3"/>
    <property type="match status" value="1"/>
</dbReference>
<evidence type="ECO:0000256" key="13">
    <source>
        <dbReference type="ARBA" id="ARBA00023170"/>
    </source>
</evidence>
<evidence type="ECO:0000256" key="16">
    <source>
        <dbReference type="ARBA" id="ARBA00048679"/>
    </source>
</evidence>
<dbReference type="KEGG" id="cmos:111463621"/>
<dbReference type="GO" id="GO:0005524">
    <property type="term" value="F:ATP binding"/>
    <property type="evidence" value="ECO:0007669"/>
    <property type="project" value="UniProtKB-UniRule"/>
</dbReference>
<dbReference type="FunFam" id="3.30.200.20:FF:000059">
    <property type="entry name" value="S-receptor-like serine/threonine-protein kinase"/>
    <property type="match status" value="1"/>
</dbReference>
<dbReference type="Pfam" id="PF00954">
    <property type="entry name" value="S_locus_glycop"/>
    <property type="match status" value="1"/>
</dbReference>
<keyword evidence="12 18" id="KW-1015">Disulfide bond</keyword>
<evidence type="ECO:0000256" key="5">
    <source>
        <dbReference type="ARBA" id="ARBA00022692"/>
    </source>
</evidence>
<sequence>MSLLLALSALFLLFFTSPAASQSPPNPRNFSAFSISQSPWRPTQNLLLLSPNSLFAAGFRQLPGNSNLFLFSVWYFNISTDAVVWSANRLSPVNRSAALTITASGQLHLDDGSGRNLWPSNAVSVNSNSTKLILRNDGDLIYATWESFQFPTNTILPNQTLNGTTIVSNNGKYAFEKSVNLTFDKLMYWNSGNPFKDFENNGKINRDNQNAIYPNDYNMTRLRKLVVDDDGNLKIFSFNPIPRRWDVVWQAHVELCQIYGTCGSNSICMSSGSYNSTYCVCAPGFSPDPRGGARRGCRRKLNISKKVKFLPLDFVNFRGGVQQISLQTPNISVCEANCLKNSSCVGYTFTYDGSSQCGLQLDNLSNGLWSPGMKIAAFVKVDNSETDRSNFTGMMYKLQSTCPIRISLRPPPDNTDNTTRNIWIIVTIFIAELISGAVFFCAFLKRFIKYRDMARTLGLESLPAGGPKRFTYDELKTATNDFSNSVGKGGFGEVFKGELPDKRVIAVKCLKNITGGDGDFWSEVTIIARMHHLNLLRLWGFCAEKGQRMLVYEYIPNGSLDKFLFAKPPPSDSTDTDQETASLDWGIRYRIAIGVARAIAYLHEECLEWVLHRDIKPENILLDNDFCPKLSDFGLSKLRKNDETAVSMSRIRGTPGYVAPELVKLGSHSITTKADVYSFGMVLLEIISGTRNFDTKGLAVESAFWYFPSWAFEKAFVEEKIEEVLDSRIRNQYDSGAHFGIVNRMVQTAMWCLHNQPEMRPPMGKVVKMLEGKLEIPLPEKPSIYFLSEGQEGHKQPMGDVVQSVNSIHPTKLDYSSASDKSS</sequence>
<keyword evidence="2 17" id="KW-0723">Serine/threonine-protein kinase</keyword>
<dbReference type="SMART" id="SM00220">
    <property type="entry name" value="S_TKc"/>
    <property type="match status" value="1"/>
</dbReference>
<dbReference type="SUPFAM" id="SSF56112">
    <property type="entry name" value="Protein kinase-like (PK-like)"/>
    <property type="match status" value="1"/>
</dbReference>
<feature type="domain" description="Bulb-type lectin" evidence="24">
    <location>
        <begin position="39"/>
        <end position="155"/>
    </location>
</feature>
<dbReference type="InterPro" id="IPR001245">
    <property type="entry name" value="Ser-Thr/Tyr_kinase_cat_dom"/>
</dbReference>
<comment type="catalytic activity">
    <reaction evidence="15 17">
        <text>L-threonyl-[protein] + ATP = O-phospho-L-threonyl-[protein] + ADP + H(+)</text>
        <dbReference type="Rhea" id="RHEA:46608"/>
        <dbReference type="Rhea" id="RHEA-COMP:11060"/>
        <dbReference type="Rhea" id="RHEA-COMP:11605"/>
        <dbReference type="ChEBI" id="CHEBI:15378"/>
        <dbReference type="ChEBI" id="CHEBI:30013"/>
        <dbReference type="ChEBI" id="CHEBI:30616"/>
        <dbReference type="ChEBI" id="CHEBI:61977"/>
        <dbReference type="ChEBI" id="CHEBI:456216"/>
        <dbReference type="EC" id="2.7.11.1"/>
    </reaction>
</comment>
<dbReference type="InterPro" id="IPR024171">
    <property type="entry name" value="SRK-like_kinase"/>
</dbReference>
<dbReference type="Pfam" id="PF01453">
    <property type="entry name" value="B_lectin"/>
    <property type="match status" value="1"/>
</dbReference>
<evidence type="ECO:0000313" key="26">
    <source>
        <dbReference type="Proteomes" id="UP000504609"/>
    </source>
</evidence>
<dbReference type="Pfam" id="PF08276">
    <property type="entry name" value="PAN_2"/>
    <property type="match status" value="1"/>
</dbReference>
<dbReference type="PROSITE" id="PS00108">
    <property type="entry name" value="PROTEIN_KINASE_ST"/>
    <property type="match status" value="1"/>
</dbReference>
<evidence type="ECO:0000256" key="7">
    <source>
        <dbReference type="ARBA" id="ARBA00022741"/>
    </source>
</evidence>
<gene>
    <name evidence="27" type="primary">LOC111463621</name>
</gene>
<keyword evidence="9 17" id="KW-0067">ATP-binding</keyword>
<evidence type="ECO:0000256" key="14">
    <source>
        <dbReference type="ARBA" id="ARBA00023180"/>
    </source>
</evidence>
<keyword evidence="26" id="KW-1185">Reference proteome</keyword>
<keyword evidence="10 20" id="KW-1133">Transmembrane helix</keyword>
<evidence type="ECO:0000259" key="24">
    <source>
        <dbReference type="PROSITE" id="PS50927"/>
    </source>
</evidence>
<dbReference type="GO" id="GO:0004674">
    <property type="term" value="F:protein serine/threonine kinase activity"/>
    <property type="evidence" value="ECO:0007669"/>
    <property type="project" value="UniProtKB-KW"/>
</dbReference>
<dbReference type="SMR" id="A0A6J1HG24"/>
<dbReference type="Proteomes" id="UP000504609">
    <property type="component" value="Unplaced"/>
</dbReference>
<evidence type="ECO:0000256" key="21">
    <source>
        <dbReference type="SAM" id="SignalP"/>
    </source>
</evidence>
<dbReference type="InterPro" id="IPR003609">
    <property type="entry name" value="Pan_app"/>
</dbReference>
<feature type="transmembrane region" description="Helical" evidence="20">
    <location>
        <begin position="422"/>
        <end position="444"/>
    </location>
</feature>
<comment type="caution">
    <text evidence="18">Lacks conserved residue(s) required for the propagation of feature annotation.</text>
</comment>
<reference evidence="27" key="1">
    <citation type="submission" date="2025-08" db="UniProtKB">
        <authorList>
            <consortium name="RefSeq"/>
        </authorList>
    </citation>
    <scope>IDENTIFICATION</scope>
    <source>
        <tissue evidence="27">Young leaves</tissue>
    </source>
</reference>
<dbReference type="InterPro" id="IPR000742">
    <property type="entry name" value="EGF"/>
</dbReference>
<keyword evidence="5 20" id="KW-0812">Transmembrane</keyword>
<dbReference type="PIRSF" id="PIRSF000641">
    <property type="entry name" value="SRK"/>
    <property type="match status" value="1"/>
</dbReference>
<keyword evidence="4 17" id="KW-0808">Transferase</keyword>
<dbReference type="GeneID" id="111463621"/>
<dbReference type="Pfam" id="PF07714">
    <property type="entry name" value="PK_Tyr_Ser-Thr"/>
    <property type="match status" value="1"/>
</dbReference>
<name>A0A6J1HG24_CUCMO</name>
<feature type="binding site" evidence="19">
    <location>
        <position position="508"/>
    </location>
    <ligand>
        <name>ATP</name>
        <dbReference type="ChEBI" id="CHEBI:30616"/>
    </ligand>
</feature>
<evidence type="ECO:0000256" key="10">
    <source>
        <dbReference type="ARBA" id="ARBA00022989"/>
    </source>
</evidence>
<dbReference type="GO" id="GO:0048544">
    <property type="term" value="P:recognition of pollen"/>
    <property type="evidence" value="ECO:0007669"/>
    <property type="project" value="InterPro"/>
</dbReference>
<evidence type="ECO:0000256" key="19">
    <source>
        <dbReference type="PROSITE-ProRule" id="PRU10141"/>
    </source>
</evidence>
<dbReference type="InterPro" id="IPR017441">
    <property type="entry name" value="Protein_kinase_ATP_BS"/>
</dbReference>
<keyword evidence="14" id="KW-0325">Glycoprotein</keyword>
<feature type="signal peptide" evidence="21">
    <location>
        <begin position="1"/>
        <end position="21"/>
    </location>
</feature>
<organism evidence="26 27">
    <name type="scientific">Cucurbita moschata</name>
    <name type="common">Winter crookneck squash</name>
    <name type="synonym">Cucurbita pepo var. moschata</name>
    <dbReference type="NCBI Taxonomy" id="3662"/>
    <lineage>
        <taxon>Eukaryota</taxon>
        <taxon>Viridiplantae</taxon>
        <taxon>Streptophyta</taxon>
        <taxon>Embryophyta</taxon>
        <taxon>Tracheophyta</taxon>
        <taxon>Spermatophyta</taxon>
        <taxon>Magnoliopsida</taxon>
        <taxon>eudicotyledons</taxon>
        <taxon>Gunneridae</taxon>
        <taxon>Pentapetalae</taxon>
        <taxon>rosids</taxon>
        <taxon>fabids</taxon>
        <taxon>Cucurbitales</taxon>
        <taxon>Cucurbitaceae</taxon>
        <taxon>Cucurbiteae</taxon>
        <taxon>Cucurbita</taxon>
    </lineage>
</organism>
<feature type="chain" id="PRO_5026647036" description="Receptor-like serine/threonine-protein kinase" evidence="21">
    <location>
        <begin position="22"/>
        <end position="823"/>
    </location>
</feature>
<evidence type="ECO:0000259" key="23">
    <source>
        <dbReference type="PROSITE" id="PS50026"/>
    </source>
</evidence>
<evidence type="ECO:0000256" key="11">
    <source>
        <dbReference type="ARBA" id="ARBA00023136"/>
    </source>
</evidence>
<dbReference type="InterPro" id="IPR008271">
    <property type="entry name" value="Ser/Thr_kinase_AS"/>
</dbReference>
<feature type="domain" description="Apple" evidence="25">
    <location>
        <begin position="297"/>
        <end position="388"/>
    </location>
</feature>
<dbReference type="PROSITE" id="PS50948">
    <property type="entry name" value="PAN"/>
    <property type="match status" value="1"/>
</dbReference>
<protein>
    <recommendedName>
        <fullName evidence="17">Receptor-like serine/threonine-protein kinase</fullName>
        <ecNumber evidence="17">2.7.11.1</ecNumber>
    </recommendedName>
</protein>
<evidence type="ECO:0000256" key="4">
    <source>
        <dbReference type="ARBA" id="ARBA00022679"/>
    </source>
</evidence>
<dbReference type="InterPro" id="IPR001480">
    <property type="entry name" value="Bulb-type_lectin_dom"/>
</dbReference>
<dbReference type="CDD" id="cd14066">
    <property type="entry name" value="STKc_IRAK"/>
    <property type="match status" value="1"/>
</dbReference>
<dbReference type="InterPro" id="IPR036426">
    <property type="entry name" value="Bulb-type_lectin_dom_sf"/>
</dbReference>
<dbReference type="PROSITE" id="PS50927">
    <property type="entry name" value="BULB_LECTIN"/>
    <property type="match status" value="1"/>
</dbReference>
<dbReference type="Gene3D" id="2.90.10.10">
    <property type="entry name" value="Bulb-type lectin domain"/>
    <property type="match status" value="1"/>
</dbReference>
<keyword evidence="7 17" id="KW-0547">Nucleotide-binding</keyword>
<feature type="disulfide bond" evidence="18">
    <location>
        <begin position="262"/>
        <end position="279"/>
    </location>
</feature>
<dbReference type="GO" id="GO:0016020">
    <property type="term" value="C:membrane"/>
    <property type="evidence" value="ECO:0007669"/>
    <property type="project" value="UniProtKB-SubCell"/>
</dbReference>
<keyword evidence="11 20" id="KW-0472">Membrane</keyword>
<dbReference type="PROSITE" id="PS50011">
    <property type="entry name" value="PROTEIN_KINASE_DOM"/>
    <property type="match status" value="1"/>
</dbReference>
<dbReference type="PANTHER" id="PTHR47974:SF6">
    <property type="entry name" value="NON-SPECIFIC SERINE_THREONINE PROTEIN KINASE"/>
    <property type="match status" value="1"/>
</dbReference>
<evidence type="ECO:0000313" key="27">
    <source>
        <dbReference type="RefSeq" id="XP_022963411.1"/>
    </source>
</evidence>
<dbReference type="SUPFAM" id="SSF51110">
    <property type="entry name" value="alpha-D-mannose-specific plant lectins"/>
    <property type="match status" value="1"/>
</dbReference>
<dbReference type="EC" id="2.7.11.1" evidence="17"/>
<evidence type="ECO:0000256" key="15">
    <source>
        <dbReference type="ARBA" id="ARBA00047899"/>
    </source>
</evidence>
<dbReference type="SMART" id="SM00108">
    <property type="entry name" value="B_lectin"/>
    <property type="match status" value="1"/>
</dbReference>
<feature type="domain" description="EGF-like" evidence="23">
    <location>
        <begin position="252"/>
        <end position="288"/>
    </location>
</feature>
<evidence type="ECO:0000259" key="25">
    <source>
        <dbReference type="PROSITE" id="PS50948"/>
    </source>
</evidence>
<evidence type="ECO:0000256" key="8">
    <source>
        <dbReference type="ARBA" id="ARBA00022777"/>
    </source>
</evidence>
<dbReference type="AlphaFoldDB" id="A0A6J1HG24"/>
<dbReference type="PANTHER" id="PTHR47974">
    <property type="entry name" value="OS07G0415500 PROTEIN"/>
    <property type="match status" value="1"/>
</dbReference>
<keyword evidence="6 21" id="KW-0732">Signal</keyword>
<dbReference type="FunFam" id="1.10.510.10:FF:000621">
    <property type="entry name" value="Serine/threonine-protein kinase"/>
    <property type="match status" value="1"/>
</dbReference>
<dbReference type="InterPro" id="IPR000858">
    <property type="entry name" value="S_locus_glycoprot_dom"/>
</dbReference>
<evidence type="ECO:0000256" key="3">
    <source>
        <dbReference type="ARBA" id="ARBA00022536"/>
    </source>
</evidence>
<comment type="catalytic activity">
    <reaction evidence="16 17">
        <text>L-seryl-[protein] + ATP = O-phospho-L-seryl-[protein] + ADP + H(+)</text>
        <dbReference type="Rhea" id="RHEA:17989"/>
        <dbReference type="Rhea" id="RHEA-COMP:9863"/>
        <dbReference type="Rhea" id="RHEA-COMP:11604"/>
        <dbReference type="ChEBI" id="CHEBI:15378"/>
        <dbReference type="ChEBI" id="CHEBI:29999"/>
        <dbReference type="ChEBI" id="CHEBI:30616"/>
        <dbReference type="ChEBI" id="CHEBI:83421"/>
        <dbReference type="ChEBI" id="CHEBI:456216"/>
        <dbReference type="EC" id="2.7.11.1"/>
    </reaction>
</comment>
<dbReference type="CDD" id="cd00053">
    <property type="entry name" value="EGF"/>
    <property type="match status" value="1"/>
</dbReference>
<evidence type="ECO:0000256" key="17">
    <source>
        <dbReference type="PIRNR" id="PIRNR000641"/>
    </source>
</evidence>
<accession>A0A6J1HG24</accession>